<dbReference type="SMART" id="SM00320">
    <property type="entry name" value="WD40"/>
    <property type="match status" value="7"/>
</dbReference>
<organism evidence="5 6">
    <name type="scientific">Podospora aff. communis PSN243</name>
    <dbReference type="NCBI Taxonomy" id="3040156"/>
    <lineage>
        <taxon>Eukaryota</taxon>
        <taxon>Fungi</taxon>
        <taxon>Dikarya</taxon>
        <taxon>Ascomycota</taxon>
        <taxon>Pezizomycotina</taxon>
        <taxon>Sordariomycetes</taxon>
        <taxon>Sordariomycetidae</taxon>
        <taxon>Sordariales</taxon>
        <taxon>Podosporaceae</taxon>
        <taxon>Podospora</taxon>
    </lineage>
</organism>
<dbReference type="InterPro" id="IPR051350">
    <property type="entry name" value="WD_repeat-ST_regulator"/>
</dbReference>
<dbReference type="PROSITE" id="PS00678">
    <property type="entry name" value="WD_REPEATS_1"/>
    <property type="match status" value="1"/>
</dbReference>
<keyword evidence="2" id="KW-0677">Repeat</keyword>
<dbReference type="PROSITE" id="PS50294">
    <property type="entry name" value="WD_REPEATS_REGION"/>
    <property type="match status" value="2"/>
</dbReference>
<dbReference type="Pfam" id="PF00400">
    <property type="entry name" value="WD40"/>
    <property type="match status" value="4"/>
</dbReference>
<evidence type="ECO:0000313" key="5">
    <source>
        <dbReference type="EMBL" id="KAK4451888.1"/>
    </source>
</evidence>
<evidence type="ECO:0000313" key="6">
    <source>
        <dbReference type="Proteomes" id="UP001321760"/>
    </source>
</evidence>
<evidence type="ECO:0000256" key="4">
    <source>
        <dbReference type="SAM" id="MobiDB-lite"/>
    </source>
</evidence>
<dbReference type="Proteomes" id="UP001321760">
    <property type="component" value="Unassembled WGS sequence"/>
</dbReference>
<dbReference type="InterPro" id="IPR015943">
    <property type="entry name" value="WD40/YVTN_repeat-like_dom_sf"/>
</dbReference>
<evidence type="ECO:0000256" key="1">
    <source>
        <dbReference type="ARBA" id="ARBA00022574"/>
    </source>
</evidence>
<feature type="region of interest" description="Disordered" evidence="4">
    <location>
        <begin position="587"/>
        <end position="609"/>
    </location>
</feature>
<sequence>MLAEVDGQETSNGTPRGALNGARVDEGTSAEASGRPLKTPAESTNGLSQNAKITTRAPPPTYLGHDREEVTRILIQALADMGYRSAAESVSRDSGYELESPTVAAFRTAVLDGLWIRAEELLEDAVPSGSQRQGNGLVLAEGADRNTMRVWLRQQKFLELLELRETTKALVVLRSELTPLCSEQHQKLHFLSSLLMCQSTEDLKAKADWDGAHGESRRILLSELSRCISPSVMLPEHRLAVLLEQVKESQISNCLFHTSSEPPSLYSDHVCDRSHFPSKAVLELDQHSGELWQVRFSHDGTRLASCGMDSYIIIWSVPDFDVLHKITAHNNSEVCNLAWSPDDKMIVTCGKDFYAKIWNTETGALINTLERFHEPVSSCVWAADCQSFITGSFDKEKSLCQWNLEGNRLYTWTKKHRTEDLAVSPDGHWLVAMDERNWLHVYNFVTRELEYEWDLKVRPTSISISQDSRFLLVNKTDGEAQLIDITTRDAIQKYRGHSGGDYTIRSGFGGANESFVISGSDDGLVCIWHKSTGIPVHRLEAHHPRCNAVSWNPVDPCMFATCGDDHKIKIWSNEALRSSLAYSASHANGTGTAQSSGNGWRNSREQLLE</sequence>
<proteinExistence type="predicted"/>
<dbReference type="GO" id="GO:0034657">
    <property type="term" value="C:GID complex"/>
    <property type="evidence" value="ECO:0007669"/>
    <property type="project" value="TreeGrafter"/>
</dbReference>
<dbReference type="InterPro" id="IPR001680">
    <property type="entry name" value="WD40_rpt"/>
</dbReference>
<dbReference type="AlphaFoldDB" id="A0AAV9GXI4"/>
<feature type="region of interest" description="Disordered" evidence="4">
    <location>
        <begin position="1"/>
        <end position="64"/>
    </location>
</feature>
<accession>A0AAV9GXI4</accession>
<dbReference type="Pfam" id="PF23627">
    <property type="entry name" value="LisH_WDR26"/>
    <property type="match status" value="1"/>
</dbReference>
<evidence type="ECO:0000256" key="3">
    <source>
        <dbReference type="PROSITE-ProRule" id="PRU00221"/>
    </source>
</evidence>
<dbReference type="InterPro" id="IPR036322">
    <property type="entry name" value="WD40_repeat_dom_sf"/>
</dbReference>
<dbReference type="EMBL" id="MU865926">
    <property type="protein sequence ID" value="KAK4451888.1"/>
    <property type="molecule type" value="Genomic_DNA"/>
</dbReference>
<keyword evidence="6" id="KW-1185">Reference proteome</keyword>
<feature type="compositionally biased region" description="Polar residues" evidence="4">
    <location>
        <begin position="587"/>
        <end position="601"/>
    </location>
</feature>
<reference evidence="5" key="1">
    <citation type="journal article" date="2023" name="Mol. Phylogenet. Evol.">
        <title>Genome-scale phylogeny and comparative genomics of the fungal order Sordariales.</title>
        <authorList>
            <person name="Hensen N."/>
            <person name="Bonometti L."/>
            <person name="Westerberg I."/>
            <person name="Brannstrom I.O."/>
            <person name="Guillou S."/>
            <person name="Cros-Aarteil S."/>
            <person name="Calhoun S."/>
            <person name="Haridas S."/>
            <person name="Kuo A."/>
            <person name="Mondo S."/>
            <person name="Pangilinan J."/>
            <person name="Riley R."/>
            <person name="LaButti K."/>
            <person name="Andreopoulos B."/>
            <person name="Lipzen A."/>
            <person name="Chen C."/>
            <person name="Yan M."/>
            <person name="Daum C."/>
            <person name="Ng V."/>
            <person name="Clum A."/>
            <person name="Steindorff A."/>
            <person name="Ohm R.A."/>
            <person name="Martin F."/>
            <person name="Silar P."/>
            <person name="Natvig D.O."/>
            <person name="Lalanne C."/>
            <person name="Gautier V."/>
            <person name="Ament-Velasquez S.L."/>
            <person name="Kruys A."/>
            <person name="Hutchinson M.I."/>
            <person name="Powell A.J."/>
            <person name="Barry K."/>
            <person name="Miller A.N."/>
            <person name="Grigoriev I.V."/>
            <person name="Debuchy R."/>
            <person name="Gladieux P."/>
            <person name="Hiltunen Thoren M."/>
            <person name="Johannesson H."/>
        </authorList>
    </citation>
    <scope>NUCLEOTIDE SEQUENCE</scope>
    <source>
        <strain evidence="5">PSN243</strain>
    </source>
</reference>
<gene>
    <name evidence="5" type="ORF">QBC34DRAFT_377861</name>
</gene>
<dbReference type="CDD" id="cd00200">
    <property type="entry name" value="WD40"/>
    <property type="match status" value="1"/>
</dbReference>
<dbReference type="PANTHER" id="PTHR22838">
    <property type="entry name" value="WD REPEAT PROTEIN 26-RELATED"/>
    <property type="match status" value="1"/>
</dbReference>
<comment type="caution">
    <text evidence="5">The sequence shown here is derived from an EMBL/GenBank/DDBJ whole genome shotgun (WGS) entry which is preliminary data.</text>
</comment>
<feature type="repeat" description="WD" evidence="3">
    <location>
        <begin position="539"/>
        <end position="572"/>
    </location>
</feature>
<name>A0AAV9GXI4_9PEZI</name>
<dbReference type="InterPro" id="IPR019775">
    <property type="entry name" value="WD40_repeat_CS"/>
</dbReference>
<dbReference type="SUPFAM" id="SSF50978">
    <property type="entry name" value="WD40 repeat-like"/>
    <property type="match status" value="1"/>
</dbReference>
<feature type="compositionally biased region" description="Polar residues" evidence="4">
    <location>
        <begin position="41"/>
        <end position="53"/>
    </location>
</feature>
<dbReference type="PROSITE" id="PS50082">
    <property type="entry name" value="WD_REPEATS_2"/>
    <property type="match status" value="3"/>
</dbReference>
<dbReference type="Gene3D" id="2.130.10.10">
    <property type="entry name" value="YVTN repeat-like/Quinoprotein amine dehydrogenase"/>
    <property type="match status" value="1"/>
</dbReference>
<reference evidence="5" key="2">
    <citation type="submission" date="2023-05" db="EMBL/GenBank/DDBJ databases">
        <authorList>
            <consortium name="Lawrence Berkeley National Laboratory"/>
            <person name="Steindorff A."/>
            <person name="Hensen N."/>
            <person name="Bonometti L."/>
            <person name="Westerberg I."/>
            <person name="Brannstrom I.O."/>
            <person name="Guillou S."/>
            <person name="Cros-Aarteil S."/>
            <person name="Calhoun S."/>
            <person name="Haridas S."/>
            <person name="Kuo A."/>
            <person name="Mondo S."/>
            <person name="Pangilinan J."/>
            <person name="Riley R."/>
            <person name="Labutti K."/>
            <person name="Andreopoulos B."/>
            <person name="Lipzen A."/>
            <person name="Chen C."/>
            <person name="Yanf M."/>
            <person name="Daum C."/>
            <person name="Ng V."/>
            <person name="Clum A."/>
            <person name="Ohm R."/>
            <person name="Martin F."/>
            <person name="Silar P."/>
            <person name="Natvig D."/>
            <person name="Lalanne C."/>
            <person name="Gautier V."/>
            <person name="Ament-Velasquez S.L."/>
            <person name="Kruys A."/>
            <person name="Hutchinson M.I."/>
            <person name="Powell A.J."/>
            <person name="Barry K."/>
            <person name="Miller A.N."/>
            <person name="Grigoriev I.V."/>
            <person name="Debuchy R."/>
            <person name="Gladieux P."/>
            <person name="Thoren M.H."/>
            <person name="Johannesson H."/>
        </authorList>
    </citation>
    <scope>NUCLEOTIDE SEQUENCE</scope>
    <source>
        <strain evidence="5">PSN243</strain>
    </source>
</reference>
<keyword evidence="1 3" id="KW-0853">WD repeat</keyword>
<protein>
    <submittedName>
        <fullName evidence="5">WD40-repeat-containing domain protein</fullName>
    </submittedName>
</protein>
<dbReference type="PANTHER" id="PTHR22838:SF0">
    <property type="entry name" value="WD REPEAT-CONTAINING PROTEIN 26"/>
    <property type="match status" value="1"/>
</dbReference>
<feature type="repeat" description="WD" evidence="3">
    <location>
        <begin position="284"/>
        <end position="325"/>
    </location>
</feature>
<evidence type="ECO:0000256" key="2">
    <source>
        <dbReference type="ARBA" id="ARBA00022737"/>
    </source>
</evidence>
<dbReference type="GO" id="GO:0043161">
    <property type="term" value="P:proteasome-mediated ubiquitin-dependent protein catabolic process"/>
    <property type="evidence" value="ECO:0007669"/>
    <property type="project" value="TreeGrafter"/>
</dbReference>
<feature type="repeat" description="WD" evidence="3">
    <location>
        <begin position="327"/>
        <end position="368"/>
    </location>
</feature>